<dbReference type="AlphaFoldDB" id="A0A2W4WCG3"/>
<proteinExistence type="predicted"/>
<reference evidence="1 2" key="2">
    <citation type="submission" date="2018-06" db="EMBL/GenBank/DDBJ databases">
        <title>Metagenomic assembly of (sub)arctic Cyanobacteria and their associated microbiome from non-axenic cultures.</title>
        <authorList>
            <person name="Baurain D."/>
        </authorList>
    </citation>
    <scope>NUCLEOTIDE SEQUENCE [LARGE SCALE GENOMIC DNA]</scope>
    <source>
        <strain evidence="1">ULC041bin1</strain>
    </source>
</reference>
<organism evidence="1 2">
    <name type="scientific">Shackletoniella antarctica</name>
    <dbReference type="NCBI Taxonomy" id="268115"/>
    <lineage>
        <taxon>Bacteria</taxon>
        <taxon>Bacillati</taxon>
        <taxon>Cyanobacteriota</taxon>
        <taxon>Cyanophyceae</taxon>
        <taxon>Oculatellales</taxon>
        <taxon>Oculatellaceae</taxon>
        <taxon>Shackletoniella</taxon>
    </lineage>
</organism>
<comment type="caution">
    <text evidence="1">The sequence shown here is derived from an EMBL/GenBank/DDBJ whole genome shotgun (WGS) entry which is preliminary data.</text>
</comment>
<evidence type="ECO:0000313" key="1">
    <source>
        <dbReference type="EMBL" id="PZO42773.1"/>
    </source>
</evidence>
<name>A0A2W4WCG3_9CYAN</name>
<sequence length="128" mass="13717">MAKIMQSSMAVGHTIRGVCYAKPDYVTQAIAQLSAIPPERVGLGGEYDYYGLAKRIQASFHGQVGRGAVRQLTVKQRGSAVILIGHVESLDLLDQLVDLALNTEGTTHVEVQDVQVSCLDLAQPAQVA</sequence>
<protein>
    <submittedName>
        <fullName evidence="1">Phospholipid-binding protein</fullName>
    </submittedName>
</protein>
<reference evidence="2" key="1">
    <citation type="submission" date="2018-04" db="EMBL/GenBank/DDBJ databases">
        <authorList>
            <person name="Cornet L."/>
        </authorList>
    </citation>
    <scope>NUCLEOTIDE SEQUENCE [LARGE SCALE GENOMIC DNA]</scope>
</reference>
<dbReference type="EMBL" id="QBMN01000043">
    <property type="protein sequence ID" value="PZO42773.1"/>
    <property type="molecule type" value="Genomic_DNA"/>
</dbReference>
<gene>
    <name evidence="1" type="ORF">DCF17_08040</name>
</gene>
<dbReference type="Proteomes" id="UP000249081">
    <property type="component" value="Unassembled WGS sequence"/>
</dbReference>
<evidence type="ECO:0000313" key="2">
    <source>
        <dbReference type="Proteomes" id="UP000249081"/>
    </source>
</evidence>
<accession>A0A2W4WCG3</accession>